<reference evidence="7 8" key="1">
    <citation type="journal article" date="2015" name="Microbiome">
        <title>Genomic resolution of linkages in carbon, nitrogen, and sulfur cycling among widespread estuary sediment bacteria.</title>
        <authorList>
            <person name="Baker B.J."/>
            <person name="Lazar C.S."/>
            <person name="Teske A.P."/>
            <person name="Dick G.J."/>
        </authorList>
    </citation>
    <scope>NUCLEOTIDE SEQUENCE [LARGE SCALE GENOMIC DNA]</scope>
    <source>
        <strain evidence="7">DG_78</strain>
    </source>
</reference>
<comment type="catalytic activity">
    <reaction evidence="3 4">
        <text>holo-[ACP] + malonyl-CoA = malonyl-[ACP] + CoA</text>
        <dbReference type="Rhea" id="RHEA:41792"/>
        <dbReference type="Rhea" id="RHEA-COMP:9623"/>
        <dbReference type="Rhea" id="RHEA-COMP:9685"/>
        <dbReference type="ChEBI" id="CHEBI:57287"/>
        <dbReference type="ChEBI" id="CHEBI:57384"/>
        <dbReference type="ChEBI" id="CHEBI:64479"/>
        <dbReference type="ChEBI" id="CHEBI:78449"/>
        <dbReference type="EC" id="2.3.1.39"/>
    </reaction>
</comment>
<dbReference type="InterPro" id="IPR014043">
    <property type="entry name" value="Acyl_transferase_dom"/>
</dbReference>
<dbReference type="SMART" id="SM00827">
    <property type="entry name" value="PKS_AT"/>
    <property type="match status" value="1"/>
</dbReference>
<dbReference type="GO" id="GO:0006633">
    <property type="term" value="P:fatty acid biosynthetic process"/>
    <property type="evidence" value="ECO:0007669"/>
    <property type="project" value="TreeGrafter"/>
</dbReference>
<evidence type="ECO:0000256" key="5">
    <source>
        <dbReference type="PIRSR" id="PIRSR000446-1"/>
    </source>
</evidence>
<proteinExistence type="inferred from homology"/>
<dbReference type="PIRSF" id="PIRSF000446">
    <property type="entry name" value="Mct"/>
    <property type="match status" value="1"/>
</dbReference>
<dbReference type="InterPro" id="IPR050858">
    <property type="entry name" value="Mal-CoA-ACP_Trans/PKS_FabD"/>
</dbReference>
<dbReference type="Proteomes" id="UP000051012">
    <property type="component" value="Unassembled WGS sequence"/>
</dbReference>
<dbReference type="PANTHER" id="PTHR42681">
    <property type="entry name" value="MALONYL-COA-ACYL CARRIER PROTEIN TRANSACYLASE, MITOCHONDRIAL"/>
    <property type="match status" value="1"/>
</dbReference>
<feature type="active site" evidence="5">
    <location>
        <position position="92"/>
    </location>
</feature>
<evidence type="ECO:0000256" key="4">
    <source>
        <dbReference type="PIRNR" id="PIRNR000446"/>
    </source>
</evidence>
<keyword evidence="1 4" id="KW-0808">Transferase</keyword>
<sequence>MEKLVFMFDGQGAFKPGVGRALCEKYTQAKNVVTKSSDVLGYDLTTYLWGEKANDTSGKTSIAQPAISTLSLAYADVLKDIATTADVSLGHSLGEVTAIVYCGIVSFEDGMRIIQKRGELMEKSGKEGTMTAIIKIDLEKLEKECERVTQEISEPVVVANINAPEQIVISGSQEGIKRIAQFAVENGGRGIPLRVGGAWHSPYLKNTSKEFAQFLDTITFHNSTIKFYSVVEQKFLGDGNTVRESLKQQMLSQVHWVMAIENLKDMGYRAFLEIGPSKILKDLATKIDPNIKTESTGLYTDLAELAKIYRRS</sequence>
<dbReference type="InterPro" id="IPR001227">
    <property type="entry name" value="Ac_transferase_dom_sf"/>
</dbReference>
<comment type="caution">
    <text evidence="7">The sequence shown here is derived from an EMBL/GenBank/DDBJ whole genome shotgun (WGS) entry which is preliminary data.</text>
</comment>
<evidence type="ECO:0000313" key="8">
    <source>
        <dbReference type="Proteomes" id="UP000051012"/>
    </source>
</evidence>
<dbReference type="Gene3D" id="3.40.366.10">
    <property type="entry name" value="Malonyl-Coenzyme A Acyl Carrier Protein, domain 2"/>
    <property type="match status" value="1"/>
</dbReference>
<dbReference type="GO" id="GO:0005829">
    <property type="term" value="C:cytosol"/>
    <property type="evidence" value="ECO:0007669"/>
    <property type="project" value="TreeGrafter"/>
</dbReference>
<comment type="similarity">
    <text evidence="4">Belongs to the fabD family.</text>
</comment>
<name>A0A0S7YIJ6_UNCT6</name>
<dbReference type="InterPro" id="IPR024925">
    <property type="entry name" value="Malonyl_CoA-ACP_transAc"/>
</dbReference>
<dbReference type="InterPro" id="IPR016035">
    <property type="entry name" value="Acyl_Trfase/lysoPLipase"/>
</dbReference>
<feature type="active site" evidence="5">
    <location>
        <position position="200"/>
    </location>
</feature>
<dbReference type="AlphaFoldDB" id="A0A0S7YIJ6"/>
<protein>
    <recommendedName>
        <fullName evidence="4">Malonyl CoA-acyl carrier protein transacylase</fullName>
        <ecNumber evidence="4">2.3.1.39</ecNumber>
    </recommendedName>
</protein>
<evidence type="ECO:0000259" key="6">
    <source>
        <dbReference type="SMART" id="SM00827"/>
    </source>
</evidence>
<dbReference type="SUPFAM" id="SSF52151">
    <property type="entry name" value="FabD/lysophospholipase-like"/>
    <property type="match status" value="1"/>
</dbReference>
<dbReference type="EC" id="2.3.1.39" evidence="4"/>
<evidence type="ECO:0000256" key="3">
    <source>
        <dbReference type="ARBA" id="ARBA00048462"/>
    </source>
</evidence>
<keyword evidence="2 4" id="KW-0012">Acyltransferase</keyword>
<dbReference type="Pfam" id="PF00698">
    <property type="entry name" value="Acyl_transf_1"/>
    <property type="match status" value="1"/>
</dbReference>
<dbReference type="Gene3D" id="3.30.70.250">
    <property type="entry name" value="Malonyl-CoA ACP transacylase, ACP-binding"/>
    <property type="match status" value="1"/>
</dbReference>
<organism evidence="7 8">
    <name type="scientific">candidate division TA06 bacterium DG_78</name>
    <dbReference type="NCBI Taxonomy" id="1703772"/>
    <lineage>
        <taxon>Bacteria</taxon>
        <taxon>Bacteria division TA06</taxon>
    </lineage>
</organism>
<dbReference type="PATRIC" id="fig|1703772.3.peg.35"/>
<accession>A0A0S7YIJ6</accession>
<feature type="domain" description="Malonyl-CoA:ACP transacylase (MAT)" evidence="6">
    <location>
        <begin position="7"/>
        <end position="300"/>
    </location>
</feature>
<dbReference type="SUPFAM" id="SSF55048">
    <property type="entry name" value="Probable ACP-binding domain of malonyl-CoA ACP transacylase"/>
    <property type="match status" value="1"/>
</dbReference>
<evidence type="ECO:0000313" key="7">
    <source>
        <dbReference type="EMBL" id="KPJ74568.1"/>
    </source>
</evidence>
<dbReference type="EMBL" id="LJNI01000001">
    <property type="protein sequence ID" value="KPJ74568.1"/>
    <property type="molecule type" value="Genomic_DNA"/>
</dbReference>
<dbReference type="GO" id="GO:0004314">
    <property type="term" value="F:[acyl-carrier-protein] S-malonyltransferase activity"/>
    <property type="evidence" value="ECO:0007669"/>
    <property type="project" value="UniProtKB-EC"/>
</dbReference>
<evidence type="ECO:0000256" key="2">
    <source>
        <dbReference type="ARBA" id="ARBA00023315"/>
    </source>
</evidence>
<gene>
    <name evidence="7" type="ORF">AMJ52_00195</name>
</gene>
<dbReference type="InterPro" id="IPR016036">
    <property type="entry name" value="Malonyl_transacylase_ACP-bd"/>
</dbReference>
<evidence type="ECO:0000256" key="1">
    <source>
        <dbReference type="ARBA" id="ARBA00022679"/>
    </source>
</evidence>
<dbReference type="PANTHER" id="PTHR42681:SF1">
    <property type="entry name" value="MALONYL-COA-ACYL CARRIER PROTEIN TRANSACYLASE, MITOCHONDRIAL"/>
    <property type="match status" value="1"/>
</dbReference>